<organism evidence="2 3">
    <name type="scientific">Solirubrobacter phytolaccae</name>
    <dbReference type="NCBI Taxonomy" id="1404360"/>
    <lineage>
        <taxon>Bacteria</taxon>
        <taxon>Bacillati</taxon>
        <taxon>Actinomycetota</taxon>
        <taxon>Thermoleophilia</taxon>
        <taxon>Solirubrobacterales</taxon>
        <taxon>Solirubrobacteraceae</taxon>
        <taxon>Solirubrobacter</taxon>
    </lineage>
</organism>
<evidence type="ECO:0000313" key="2">
    <source>
        <dbReference type="EMBL" id="MDA0178677.1"/>
    </source>
</evidence>
<dbReference type="EMBL" id="JAPDDP010000001">
    <property type="protein sequence ID" value="MDA0178677.1"/>
    <property type="molecule type" value="Genomic_DNA"/>
</dbReference>
<evidence type="ECO:0000256" key="1">
    <source>
        <dbReference type="SAM" id="MobiDB-lite"/>
    </source>
</evidence>
<feature type="region of interest" description="Disordered" evidence="1">
    <location>
        <begin position="1"/>
        <end position="40"/>
    </location>
</feature>
<dbReference type="AlphaFoldDB" id="A0A9X3N9Q7"/>
<dbReference type="Gene3D" id="3.40.50.300">
    <property type="entry name" value="P-loop containing nucleotide triphosphate hydrolases"/>
    <property type="match status" value="1"/>
</dbReference>
<evidence type="ECO:0000313" key="3">
    <source>
        <dbReference type="Proteomes" id="UP001147653"/>
    </source>
</evidence>
<sequence length="213" mass="23613">MSQPPRSVKIGDNERGGWSSDRPRRAGEPERPPRKQDVSVRGRVLSPTDRMRYNPGSLVVIACADRDLRDRFVKRVIDEQSTIFSLDKVRALLVGKVAPDEIDAKAQTLLDAALAKRFAAGASVVVPLEGLEPEERERYVRLAATHRRARHLVLVEAGKDSVAEEDRAAITDLRNRLDAGELGQEGFMTSLRLGGRIVDELKKIVFSPPPSDD</sequence>
<keyword evidence="3" id="KW-1185">Reference proteome</keyword>
<gene>
    <name evidence="2" type="ORF">OJ997_00095</name>
</gene>
<dbReference type="RefSeq" id="WP_270022931.1">
    <property type="nucleotide sequence ID" value="NZ_JAPDDP010000001.1"/>
</dbReference>
<dbReference type="Proteomes" id="UP001147653">
    <property type="component" value="Unassembled WGS sequence"/>
</dbReference>
<feature type="compositionally biased region" description="Basic and acidic residues" evidence="1">
    <location>
        <begin position="9"/>
        <end position="40"/>
    </location>
</feature>
<dbReference type="InterPro" id="IPR027417">
    <property type="entry name" value="P-loop_NTPase"/>
</dbReference>
<protein>
    <submittedName>
        <fullName evidence="2">Uncharacterized protein</fullName>
    </submittedName>
</protein>
<comment type="caution">
    <text evidence="2">The sequence shown here is derived from an EMBL/GenBank/DDBJ whole genome shotgun (WGS) entry which is preliminary data.</text>
</comment>
<accession>A0A9X3N9Q7</accession>
<name>A0A9X3N9Q7_9ACTN</name>
<proteinExistence type="predicted"/>
<reference evidence="2" key="1">
    <citation type="submission" date="2022-10" db="EMBL/GenBank/DDBJ databases">
        <title>The WGS of Solirubrobacter phytolaccae KCTC 29190.</title>
        <authorList>
            <person name="Jiang Z."/>
        </authorList>
    </citation>
    <scope>NUCLEOTIDE SEQUENCE</scope>
    <source>
        <strain evidence="2">KCTC 29190</strain>
    </source>
</reference>